<dbReference type="PRINTS" id="PR00120">
    <property type="entry name" value="HATPASE"/>
</dbReference>
<dbReference type="InterPro" id="IPR018303">
    <property type="entry name" value="ATPase_P-typ_P_site"/>
</dbReference>
<feature type="transmembrane region" description="Helical" evidence="9">
    <location>
        <begin position="734"/>
        <end position="758"/>
    </location>
</feature>
<gene>
    <name evidence="11" type="ORF">ACFOOQ_08665</name>
</gene>
<dbReference type="PANTHER" id="PTHR43294:SF20">
    <property type="entry name" value="P-TYPE ATPASE"/>
    <property type="match status" value="1"/>
</dbReference>
<evidence type="ECO:0000256" key="5">
    <source>
        <dbReference type="ARBA" id="ARBA00022840"/>
    </source>
</evidence>
<feature type="domain" description="Cation-transporting P-type ATPase N-terminal" evidence="10">
    <location>
        <begin position="10"/>
        <end position="83"/>
    </location>
</feature>
<keyword evidence="4" id="KW-0547">Nucleotide-binding</keyword>
<dbReference type="NCBIfam" id="TIGR01494">
    <property type="entry name" value="ATPase_P-type"/>
    <property type="match status" value="2"/>
</dbReference>
<evidence type="ECO:0000259" key="10">
    <source>
        <dbReference type="SMART" id="SM00831"/>
    </source>
</evidence>
<evidence type="ECO:0000313" key="11">
    <source>
        <dbReference type="EMBL" id="MFC3675612.1"/>
    </source>
</evidence>
<proteinExistence type="inferred from homology"/>
<dbReference type="Gene3D" id="3.40.50.1000">
    <property type="entry name" value="HAD superfamily/HAD-like"/>
    <property type="match status" value="1"/>
</dbReference>
<dbReference type="SFLD" id="SFLDS00003">
    <property type="entry name" value="Haloacid_Dehalogenase"/>
    <property type="match status" value="1"/>
</dbReference>
<dbReference type="Gene3D" id="2.70.150.10">
    <property type="entry name" value="Calcium-transporting ATPase, cytoplasmic transduction domain A"/>
    <property type="match status" value="1"/>
</dbReference>
<dbReference type="InterPro" id="IPR023299">
    <property type="entry name" value="ATPase_P-typ_cyto_dom_N"/>
</dbReference>
<feature type="transmembrane region" description="Helical" evidence="9">
    <location>
        <begin position="837"/>
        <end position="855"/>
    </location>
</feature>
<feature type="transmembrane region" description="Helical" evidence="9">
    <location>
        <begin position="802"/>
        <end position="822"/>
    </location>
</feature>
<keyword evidence="3 9" id="KW-0812">Transmembrane</keyword>
<dbReference type="Proteomes" id="UP001595711">
    <property type="component" value="Unassembled WGS sequence"/>
</dbReference>
<dbReference type="SUPFAM" id="SSF81660">
    <property type="entry name" value="Metal cation-transporting ATPase, ATP-binding domain N"/>
    <property type="match status" value="1"/>
</dbReference>
<evidence type="ECO:0000256" key="8">
    <source>
        <dbReference type="ARBA" id="ARBA00023136"/>
    </source>
</evidence>
<dbReference type="Pfam" id="PF00702">
    <property type="entry name" value="Hydrolase"/>
    <property type="match status" value="1"/>
</dbReference>
<dbReference type="SFLD" id="SFLDG00002">
    <property type="entry name" value="C1.7:_P-type_atpase_like"/>
    <property type="match status" value="1"/>
</dbReference>
<dbReference type="SUPFAM" id="SSF81653">
    <property type="entry name" value="Calcium ATPase, transduction domain A"/>
    <property type="match status" value="1"/>
</dbReference>
<evidence type="ECO:0000256" key="4">
    <source>
        <dbReference type="ARBA" id="ARBA00022741"/>
    </source>
</evidence>
<keyword evidence="12" id="KW-1185">Reference proteome</keyword>
<dbReference type="Pfam" id="PF00122">
    <property type="entry name" value="E1-E2_ATPase"/>
    <property type="match status" value="1"/>
</dbReference>
<dbReference type="InterPro" id="IPR036412">
    <property type="entry name" value="HAD-like_sf"/>
</dbReference>
<feature type="transmembrane region" description="Helical" evidence="9">
    <location>
        <begin position="251"/>
        <end position="271"/>
    </location>
</feature>
<accession>A0ABV7VFL1</accession>
<feature type="transmembrane region" description="Helical" evidence="9">
    <location>
        <begin position="277"/>
        <end position="300"/>
    </location>
</feature>
<dbReference type="InterPro" id="IPR059000">
    <property type="entry name" value="ATPase_P-type_domA"/>
</dbReference>
<evidence type="ECO:0000313" key="12">
    <source>
        <dbReference type="Proteomes" id="UP001595711"/>
    </source>
</evidence>
<evidence type="ECO:0000256" key="3">
    <source>
        <dbReference type="ARBA" id="ARBA00022692"/>
    </source>
</evidence>
<protein>
    <submittedName>
        <fullName evidence="11">Cation-translocating P-type ATPase</fullName>
    </submittedName>
</protein>
<name>A0ABV7VFL1_9PROT</name>
<keyword evidence="7 9" id="KW-1133">Transmembrane helix</keyword>
<dbReference type="InterPro" id="IPR006068">
    <property type="entry name" value="ATPase_P-typ_cation-transptr_C"/>
</dbReference>
<dbReference type="InterPro" id="IPR001757">
    <property type="entry name" value="P_typ_ATPase"/>
</dbReference>
<dbReference type="InterPro" id="IPR004014">
    <property type="entry name" value="ATPase_P-typ_cation-transptr_N"/>
</dbReference>
<comment type="caution">
    <text evidence="11">The sequence shown here is derived from an EMBL/GenBank/DDBJ whole genome shotgun (WGS) entry which is preliminary data.</text>
</comment>
<dbReference type="SUPFAM" id="SSF81665">
    <property type="entry name" value="Calcium ATPase, transmembrane domain M"/>
    <property type="match status" value="1"/>
</dbReference>
<evidence type="ECO:0000256" key="2">
    <source>
        <dbReference type="ARBA" id="ARBA00005675"/>
    </source>
</evidence>
<reference evidence="12" key="1">
    <citation type="journal article" date="2019" name="Int. J. Syst. Evol. Microbiol.">
        <title>The Global Catalogue of Microorganisms (GCM) 10K type strain sequencing project: providing services to taxonomists for standard genome sequencing and annotation.</title>
        <authorList>
            <consortium name="The Broad Institute Genomics Platform"/>
            <consortium name="The Broad Institute Genome Sequencing Center for Infectious Disease"/>
            <person name="Wu L."/>
            <person name="Ma J."/>
        </authorList>
    </citation>
    <scope>NUCLEOTIDE SEQUENCE [LARGE SCALE GENOMIC DNA]</scope>
    <source>
        <strain evidence="12">KCTC 42182</strain>
    </source>
</reference>
<feature type="transmembrane region" description="Helical" evidence="9">
    <location>
        <begin position="67"/>
        <end position="94"/>
    </location>
</feature>
<dbReference type="InterPro" id="IPR050510">
    <property type="entry name" value="Cation_transp_ATPase_P-type"/>
</dbReference>
<dbReference type="Pfam" id="PF00689">
    <property type="entry name" value="Cation_ATPase_C"/>
    <property type="match status" value="1"/>
</dbReference>
<dbReference type="Gene3D" id="3.40.1110.10">
    <property type="entry name" value="Calcium-transporting ATPase, cytoplasmic domain N"/>
    <property type="match status" value="1"/>
</dbReference>
<comment type="subcellular location">
    <subcellularLocation>
        <location evidence="1">Membrane</location>
        <topology evidence="1">Multi-pass membrane protein</topology>
    </subcellularLocation>
</comment>
<dbReference type="EMBL" id="JBHRYJ010000001">
    <property type="protein sequence ID" value="MFC3675612.1"/>
    <property type="molecule type" value="Genomic_DNA"/>
</dbReference>
<dbReference type="SFLD" id="SFLDF00027">
    <property type="entry name" value="p-type_atpase"/>
    <property type="match status" value="1"/>
</dbReference>
<evidence type="ECO:0000256" key="6">
    <source>
        <dbReference type="ARBA" id="ARBA00022967"/>
    </source>
</evidence>
<feature type="transmembrane region" description="Helical" evidence="9">
    <location>
        <begin position="665"/>
        <end position="688"/>
    </location>
</feature>
<organism evidence="11 12">
    <name type="scientific">Ferrovibrio xuzhouensis</name>
    <dbReference type="NCBI Taxonomy" id="1576914"/>
    <lineage>
        <taxon>Bacteria</taxon>
        <taxon>Pseudomonadati</taxon>
        <taxon>Pseudomonadota</taxon>
        <taxon>Alphaproteobacteria</taxon>
        <taxon>Rhodospirillales</taxon>
        <taxon>Rhodospirillaceae</taxon>
        <taxon>Ferrovibrio</taxon>
    </lineage>
</organism>
<dbReference type="PANTHER" id="PTHR43294">
    <property type="entry name" value="SODIUM/POTASSIUM-TRANSPORTING ATPASE SUBUNIT ALPHA"/>
    <property type="match status" value="1"/>
</dbReference>
<comment type="similarity">
    <text evidence="2">Belongs to the cation transport ATPase (P-type) (TC 3.A.3) family. Type IIA subfamily.</text>
</comment>
<dbReference type="PRINTS" id="PR00119">
    <property type="entry name" value="CATATPASE"/>
</dbReference>
<dbReference type="PROSITE" id="PS00154">
    <property type="entry name" value="ATPASE_E1_E2"/>
    <property type="match status" value="1"/>
</dbReference>
<dbReference type="InterPro" id="IPR044492">
    <property type="entry name" value="P_typ_ATPase_HD_dom"/>
</dbReference>
<dbReference type="Gene3D" id="1.20.1110.10">
    <property type="entry name" value="Calcium-transporting ATPase, transmembrane domain"/>
    <property type="match status" value="1"/>
</dbReference>
<dbReference type="InterPro" id="IPR023214">
    <property type="entry name" value="HAD_sf"/>
</dbReference>
<dbReference type="SMART" id="SM00831">
    <property type="entry name" value="Cation_ATPase_N"/>
    <property type="match status" value="1"/>
</dbReference>
<dbReference type="SUPFAM" id="SSF56784">
    <property type="entry name" value="HAD-like"/>
    <property type="match status" value="1"/>
</dbReference>
<evidence type="ECO:0000256" key="7">
    <source>
        <dbReference type="ARBA" id="ARBA00022989"/>
    </source>
</evidence>
<dbReference type="RefSeq" id="WP_379724502.1">
    <property type="nucleotide sequence ID" value="NZ_JBHRYJ010000001.1"/>
</dbReference>
<sequence>MQATLSPDTPVHTLSAAAVLERLGSDPGGLSMAEAERRLQQYGLNRLPDAAARSLPAVVLGQFRSPLIYLLLGAALVSLLLGHLADAGFIAVVLAMNAAIGSWQEWGAETRARALRRLVRGHVEVRRDGRVCALDTERLVPGDIVLLQSGLKVPADLRLISTEALSVDESLLTGESLAVTKDARATPAADAPLGDRITMLHAGTLVQAGRGLAVVAATGRHSEVGRLALAMHAAASAPPLVRRMARFSRQIAGAALLLIGVIAALQLLSGAGAAEVFLLAVALAVSAIPEGLPVAMTIALSISVHRMSLKNVVVRHLPAVEGLGACTVIATDKTGTLTVNRLGVETLWLPDDAGGHLAAPRDAAVATLALAAARCSEGHVGHGAPDHAGEETGDAVDLAFLRLALPFDYDAVLEAAGHRGRIAYEPALRYAADFHAEGDSLVAYVKGAPETVLALCDPAGRAAAEAAVARLAAGGYRVIAVAAGPVTEPEAESLDGLTLLGLAGLIDPLRPEAAGAVQGAQAAGIRTVMVTGDHPLTALAIARQLHMADDEADVVTGTQLRALAADAAAFDAAVYHARVFARIEPLQKLAIVQSLRRQGEVVAVTGDGINDAAALKAADIGVAMGRSGTDVAREAADLILVDDNFAAIVAGIAEGRSAYDNLRKVIWLAISTGAAEIMLMLLATLAGLPPPLTAVQLLWINLVTNGIQDVALAFEKGEPGVLQRRPRPRHAAIFDRAMITQVLVDGGVIGLLSFAGYLWALQGAGYDLVTAQGLTLWLLVWCENMQVLACRSERRSLFRIPLAANPLLIGGVLAAQALQFAVRDLPGIGPLLRLEGIGWHHGLALALPALAVVAVSEIRKAWIRRTDARKAGSLP</sequence>
<dbReference type="InterPro" id="IPR008250">
    <property type="entry name" value="ATPase_P-typ_transduc_dom_A_sf"/>
</dbReference>
<keyword evidence="6" id="KW-1278">Translocase</keyword>
<evidence type="ECO:0000256" key="9">
    <source>
        <dbReference type="SAM" id="Phobius"/>
    </source>
</evidence>
<keyword evidence="5" id="KW-0067">ATP-binding</keyword>
<keyword evidence="8 9" id="KW-0472">Membrane</keyword>
<dbReference type="Pfam" id="PF00690">
    <property type="entry name" value="Cation_ATPase_N"/>
    <property type="match status" value="1"/>
</dbReference>
<evidence type="ECO:0000256" key="1">
    <source>
        <dbReference type="ARBA" id="ARBA00004141"/>
    </source>
</evidence>
<dbReference type="InterPro" id="IPR023298">
    <property type="entry name" value="ATPase_P-typ_TM_dom_sf"/>
</dbReference>